<name>A0A9D1ELX6_9FIRM</name>
<reference evidence="3" key="1">
    <citation type="submission" date="2020-10" db="EMBL/GenBank/DDBJ databases">
        <authorList>
            <person name="Gilroy R."/>
        </authorList>
    </citation>
    <scope>NUCLEOTIDE SEQUENCE</scope>
    <source>
        <strain evidence="3">ChiSxjej1B13-7041</strain>
    </source>
</reference>
<gene>
    <name evidence="3" type="ORF">IAB98_12155</name>
</gene>
<feature type="transmembrane region" description="Helical" evidence="1">
    <location>
        <begin position="261"/>
        <end position="288"/>
    </location>
</feature>
<evidence type="ECO:0000256" key="1">
    <source>
        <dbReference type="SAM" id="Phobius"/>
    </source>
</evidence>
<reference evidence="3" key="2">
    <citation type="journal article" date="2021" name="PeerJ">
        <title>Extensive microbial diversity within the chicken gut microbiome revealed by metagenomics and culture.</title>
        <authorList>
            <person name="Gilroy R."/>
            <person name="Ravi A."/>
            <person name="Getino M."/>
            <person name="Pursley I."/>
            <person name="Horton D.L."/>
            <person name="Alikhan N.F."/>
            <person name="Baker D."/>
            <person name="Gharbi K."/>
            <person name="Hall N."/>
            <person name="Watson M."/>
            <person name="Adriaenssens E.M."/>
            <person name="Foster-Nyarko E."/>
            <person name="Jarju S."/>
            <person name="Secka A."/>
            <person name="Antonio M."/>
            <person name="Oren A."/>
            <person name="Chaudhuri R.R."/>
            <person name="La Ragione R."/>
            <person name="Hildebrand F."/>
            <person name="Pallen M.J."/>
        </authorList>
    </citation>
    <scope>NUCLEOTIDE SEQUENCE</scope>
    <source>
        <strain evidence="3">ChiSxjej1B13-7041</strain>
    </source>
</reference>
<dbReference type="Pfam" id="PF14501">
    <property type="entry name" value="HATPase_c_5"/>
    <property type="match status" value="1"/>
</dbReference>
<feature type="transmembrane region" description="Helical" evidence="1">
    <location>
        <begin position="7"/>
        <end position="28"/>
    </location>
</feature>
<accession>A0A9D1ELX6</accession>
<dbReference type="CDD" id="cd16935">
    <property type="entry name" value="HATPase_AgrC-ComD-like"/>
    <property type="match status" value="1"/>
</dbReference>
<dbReference type="Gene3D" id="3.30.565.10">
    <property type="entry name" value="Histidine kinase-like ATPase, C-terminal domain"/>
    <property type="match status" value="1"/>
</dbReference>
<comment type="caution">
    <text evidence="3">The sequence shown here is derived from an EMBL/GenBank/DDBJ whole genome shotgun (WGS) entry which is preliminary data.</text>
</comment>
<dbReference type="Proteomes" id="UP000886841">
    <property type="component" value="Unassembled WGS sequence"/>
</dbReference>
<feature type="transmembrane region" description="Helical" evidence="1">
    <location>
        <begin position="303"/>
        <end position="321"/>
    </location>
</feature>
<feature type="transmembrane region" description="Helical" evidence="1">
    <location>
        <begin position="196"/>
        <end position="214"/>
    </location>
</feature>
<protein>
    <submittedName>
        <fullName evidence="3">Sensor histidine kinase</fullName>
    </submittedName>
</protein>
<proteinExistence type="predicted"/>
<sequence length="552" mass="61965">MKKKYTYWICSVFFLICVVLIIWFLHLFTQTSENVAYINWETSLQIGPDGSTRPFTSDITDNTTEISGTYCFTGTLPEGLPSGSLVFETSGLDLSLSLDGKVVWQSRAEDDNLLMAQAVIPLPEGTSGELSVTCTPLEGTTPLFPPVVRFQPDSLEAAQATAFANRDALPAGAAALAFLLVLGIFLSGLIHRQTNWSLLPLLFVLGGITSYRLIQGQGYYFFSQDLYQIFSRREFEFAILLGFLLYLVMNRRRPFWKAFGLCTACSAGAFLICYLVSLAAGSGFAVLVNELAAQIPMGYYDGAVYWVIWWLSLVCAIIAAYEMARAYADQRAQAQSALLKSRMLTEHYHTMERQMEEAAERQHEINHQLTSLECMLREHNYGKMEQFLSQVQNEQSRHALPSFTDNTTVNIILQDAYNRAKQKGINFKAAVQVPPSLNIPEPDLCTLLINMLDNALEAAEKVHPPKKRFLSVHMRISRQYLALKCKNAYDGTIRKDKKGNLLSTKPSEDPVSPHGFGCRKMLETAKRYHSTVNFYTMNDSTFIAETALRIPD</sequence>
<feature type="transmembrane region" description="Helical" evidence="1">
    <location>
        <begin position="168"/>
        <end position="189"/>
    </location>
</feature>
<keyword evidence="1" id="KW-0812">Transmembrane</keyword>
<feature type="transmembrane region" description="Helical" evidence="1">
    <location>
        <begin position="234"/>
        <end position="249"/>
    </location>
</feature>
<evidence type="ECO:0000313" key="4">
    <source>
        <dbReference type="Proteomes" id="UP000886841"/>
    </source>
</evidence>
<feature type="domain" description="Sensor histidine kinase NatK-like C-terminal" evidence="2">
    <location>
        <begin position="443"/>
        <end position="544"/>
    </location>
</feature>
<keyword evidence="3" id="KW-0808">Transferase</keyword>
<evidence type="ECO:0000259" key="2">
    <source>
        <dbReference type="Pfam" id="PF14501"/>
    </source>
</evidence>
<dbReference type="AlphaFoldDB" id="A0A9D1ELX6"/>
<dbReference type="InterPro" id="IPR036890">
    <property type="entry name" value="HATPase_C_sf"/>
</dbReference>
<keyword evidence="3" id="KW-0418">Kinase</keyword>
<dbReference type="EMBL" id="DVHU01000109">
    <property type="protein sequence ID" value="HIR94161.1"/>
    <property type="molecule type" value="Genomic_DNA"/>
</dbReference>
<dbReference type="GO" id="GO:0016301">
    <property type="term" value="F:kinase activity"/>
    <property type="evidence" value="ECO:0007669"/>
    <property type="project" value="UniProtKB-KW"/>
</dbReference>
<organism evidence="3 4">
    <name type="scientific">Candidatus Egerieimonas intestinavium</name>
    <dbReference type="NCBI Taxonomy" id="2840777"/>
    <lineage>
        <taxon>Bacteria</taxon>
        <taxon>Bacillati</taxon>
        <taxon>Bacillota</taxon>
        <taxon>Clostridia</taxon>
        <taxon>Lachnospirales</taxon>
        <taxon>Lachnospiraceae</taxon>
        <taxon>Lachnospiraceae incertae sedis</taxon>
        <taxon>Candidatus Egerieimonas</taxon>
    </lineage>
</organism>
<keyword evidence="1" id="KW-1133">Transmembrane helix</keyword>
<keyword evidence="1" id="KW-0472">Membrane</keyword>
<dbReference type="InterPro" id="IPR032834">
    <property type="entry name" value="NatK-like_C"/>
</dbReference>
<evidence type="ECO:0000313" key="3">
    <source>
        <dbReference type="EMBL" id="HIR94161.1"/>
    </source>
</evidence>